<feature type="domain" description="Calponin-homology (CH)" evidence="3">
    <location>
        <begin position="302"/>
        <end position="408"/>
    </location>
</feature>
<dbReference type="SUPFAM" id="SSF47576">
    <property type="entry name" value="Calponin-homology domain, CH-domain"/>
    <property type="match status" value="1"/>
</dbReference>
<dbReference type="PANTHER" id="PTHR14149:SF14">
    <property type="entry name" value="CALPONIN-HOMOLOGY (CH) DOMAIN-CONTAINING PROTEIN"/>
    <property type="match status" value="1"/>
</dbReference>
<feature type="region of interest" description="Disordered" evidence="1">
    <location>
        <begin position="454"/>
        <end position="474"/>
    </location>
</feature>
<keyword evidence="5" id="KW-1185">Reference proteome</keyword>
<dbReference type="RefSeq" id="XP_025464899.1">
    <property type="nucleotide sequence ID" value="XM_025609333.1"/>
</dbReference>
<dbReference type="InterPro" id="IPR000048">
    <property type="entry name" value="IQ_motif_EF-hand-BS"/>
</dbReference>
<dbReference type="PANTHER" id="PTHR14149">
    <property type="entry name" value="RAS GTPASE-ACTIVATING PROTEIN WITH IQ MOTIF"/>
    <property type="match status" value="1"/>
</dbReference>
<feature type="compositionally biased region" description="Polar residues" evidence="1">
    <location>
        <begin position="166"/>
        <end position="179"/>
    </location>
</feature>
<dbReference type="Pfam" id="PF03836">
    <property type="entry name" value="RasGAP_C"/>
    <property type="match status" value="1"/>
</dbReference>
<evidence type="ECO:0000259" key="2">
    <source>
        <dbReference type="PROSITE" id="PS50018"/>
    </source>
</evidence>
<dbReference type="InterPro" id="IPR036872">
    <property type="entry name" value="CH_dom_sf"/>
</dbReference>
<sequence length="1840" mass="210671">MSSHLASLRRTQTDFPDQTSSPLRHGSTASTSSSIYTVSSSSFAPSRTSTVSSAASIGSVLGHRRGKSEVNTTISEEMSGGASQGKSWANAGAAYENIRRSLRPLSQAPNSSPNSSPSTTKPPAYRHNRSQTVDNPQYWKENRPQTPESRHAHHQEVETPKEKASYNDQSPTKASSPHNWSPHAVSPHAKSQVRAHHAHSLSNPPPITHTLSAPELETFQKSSTGHLRTLSKFAKSGETEEFALDSYGASVVGLQGRRRLKRTDTVTGNTGPVVGRKKPASAWAAGSWMDKQRQFLQAYEYLCHIGEAKEWIEEVIQKQIPPIVQLEEALRDGVTLAEVVQAMYPNRTFRIFRNPRLQYRHSDNIALFFRFLDEVELPELFRFELIDLYEKKNLPKVIHCVHALSWLMFKKGLVDFRMGNLVGQLEFEHHELEQTQKGLDKAGVSMPSFSGMAANFGAEPEPEPEPEPESEEDRIHRELHENEASIAEFQAQIKGAMLRLKLGNLMNDLWDFEPFLVELQSRIRGDWARQVVQYRLDMKTFAINLQAICRAFLVRNRQRGDKENYQAQELDVLRLQTLIRGAKARAQVNRVRTCMRKEEPGIKMIQAALRGALQRKTVYDLYEDTRGAEGEVLMLQAAIRGALQRKQFSKQYEATQAAEADVIEFQALVRGALQRSHFTKQYDAVHSTEPDVVELQALIRGALQRSHFTKQYDAVHSTEPDVVELQALIRGALQRSQFMKQYEAIRSAESGVIELQALIRGVFVRQEMSAQYENIDEAGVGTELLQALIRGMMARKSIQETKSSLAQEVPSITSIQAGARAFAIRNFQLQQAEALAKTEKECTSLQAIMRGNAVRAHLENLRQGLNQHIPAVIDLQSISRANAVRSFLDSQRASLKGEEASILALQSMARGIILRKKLDADADALEQEDLVITNLQALIRAAILRIDVGGILEQLDDCEDEVSQFQAQIRAMLVRVDVGQTLADLAAAEDVIMDLQSQIRGHLVRSRFEAKRRHYRENMDKVIKAQSFVRGRIQGQAYKSLTTGKNPPVGTVKGFVHLLNDSEFDFDEEIEFERTRKLVVQQVRQNELAEQYISQLDIKIALLVKNKITLDEVVKHQKHFGGHVGSLLPNREISSKDPFDLKALNKTSRRKLEQYQVFFFLLQTQSQYLARLFRRLRELNTAEKEYERIRHLMMGLFGYSQKRREEYYLIKLLARSAREEIESFDSLHEYLRCSSFWNKLFASYIKSPRDRKFMRDILGPIVRENVVENPDLDLESDPMQIYRSAINNEELRTGKRSRRRPDIPREEAIKDPETRATFIQHLQDLRDIADQFFAAFEELLYRMPFGIRYIAKQMYESLLQRFPRENPGFILQTAGHWVWRNYFHPAMVEPERYGVVDRGLTQEQKRNLSEISKVIAQVASGRLFGSENVYLQPLNTYIGDSIQRLGQIWGDMVSVQDAETYFDIDEFNDLYAKTKPTLYIKMSDIFSIHQLIASEIHYICQNPDDILKEVIRDLGNVKSNESELMSVNSSEISLTLNPKLAQVEDPEADVKALFMETKRCILYIIRVQTGANLWDIMVKSPTEEDEAKWMMLVRDELSANNTRQSAYSESNNMVDLASMSYSELKQTALENILQLEQTGKIRRDNYYQDLLNAIAIDIRTKHRRRIQRERELDSARMTLTRLNDQAIWLDQQLKTYNDYIEQAMVTLQNKKGKKRFLMPFTKQWDHQRELQKSGKVFKFGSYKYSARNLADKGVLVHWKGYTERQWDRVDLTISSNEVGVFTIDGSSGPMMVPGANAQVPLDDLLQAQFNNMQFLDFFDGHLRVNVNLFLHLIMRKFYNE</sequence>
<feature type="compositionally biased region" description="Low complexity" evidence="1">
    <location>
        <begin position="109"/>
        <end position="123"/>
    </location>
</feature>
<feature type="compositionally biased region" description="Low complexity" evidence="1">
    <location>
        <begin position="27"/>
        <end position="51"/>
    </location>
</feature>
<dbReference type="Proteomes" id="UP000246702">
    <property type="component" value="Unassembled WGS sequence"/>
</dbReference>
<feature type="domain" description="Ras-GAP" evidence="2">
    <location>
        <begin position="1204"/>
        <end position="1420"/>
    </location>
</feature>
<name>A0A317W324_9EURO</name>
<dbReference type="SUPFAM" id="SSF143885">
    <property type="entry name" value="RGC domain-like"/>
    <property type="match status" value="1"/>
</dbReference>
<feature type="compositionally biased region" description="Basic and acidic residues" evidence="1">
    <location>
        <begin position="140"/>
        <end position="165"/>
    </location>
</feature>
<evidence type="ECO:0008006" key="6">
    <source>
        <dbReference type="Google" id="ProtNLM"/>
    </source>
</evidence>
<evidence type="ECO:0000313" key="5">
    <source>
        <dbReference type="Proteomes" id="UP000246702"/>
    </source>
</evidence>
<dbReference type="OrthoDB" id="775356at2759"/>
<evidence type="ECO:0000259" key="3">
    <source>
        <dbReference type="PROSITE" id="PS50021"/>
    </source>
</evidence>
<dbReference type="CDD" id="cd21206">
    <property type="entry name" value="CH_IQGAP"/>
    <property type="match status" value="1"/>
</dbReference>
<dbReference type="SMART" id="SM00015">
    <property type="entry name" value="IQ"/>
    <property type="match status" value="11"/>
</dbReference>
<dbReference type="SUPFAM" id="SSF48350">
    <property type="entry name" value="GTPase activation domain, GAP"/>
    <property type="match status" value="1"/>
</dbReference>
<dbReference type="GeneID" id="37111476"/>
<dbReference type="Gene3D" id="1.10.506.10">
    <property type="entry name" value="GTPase Activation - p120gap, domain 1"/>
    <property type="match status" value="1"/>
</dbReference>
<dbReference type="Pfam" id="PF00616">
    <property type="entry name" value="RasGAP"/>
    <property type="match status" value="1"/>
</dbReference>
<dbReference type="PROSITE" id="PS50021">
    <property type="entry name" value="CH"/>
    <property type="match status" value="1"/>
</dbReference>
<dbReference type="InterPro" id="IPR008936">
    <property type="entry name" value="Rho_GTPase_activation_prot"/>
</dbReference>
<dbReference type="Gene3D" id="1.10.418.10">
    <property type="entry name" value="Calponin-like domain"/>
    <property type="match status" value="1"/>
</dbReference>
<dbReference type="Pfam" id="PF00307">
    <property type="entry name" value="CH"/>
    <property type="match status" value="1"/>
</dbReference>
<evidence type="ECO:0000256" key="1">
    <source>
        <dbReference type="SAM" id="MobiDB-lite"/>
    </source>
</evidence>
<reference evidence="4 5" key="1">
    <citation type="submission" date="2016-12" db="EMBL/GenBank/DDBJ databases">
        <title>The genomes of Aspergillus section Nigri reveals drivers in fungal speciation.</title>
        <authorList>
            <consortium name="DOE Joint Genome Institute"/>
            <person name="Vesth T.C."/>
            <person name="Nybo J."/>
            <person name="Theobald S."/>
            <person name="Brandl J."/>
            <person name="Frisvad J.C."/>
            <person name="Nielsen K.F."/>
            <person name="Lyhne E.K."/>
            <person name="Kogle M.E."/>
            <person name="Kuo A."/>
            <person name="Riley R."/>
            <person name="Clum A."/>
            <person name="Nolan M."/>
            <person name="Lipzen A."/>
            <person name="Salamov A."/>
            <person name="Henrissat B."/>
            <person name="Wiebenga A."/>
            <person name="De Vries R.P."/>
            <person name="Grigoriev I.V."/>
            <person name="Mortensen U.H."/>
            <person name="Andersen M.R."/>
            <person name="Baker S.E."/>
        </authorList>
    </citation>
    <scope>NUCLEOTIDE SEQUENCE [LARGE SCALE GENOMIC DNA]</scope>
    <source>
        <strain evidence="4 5">CBS 115572</strain>
    </source>
</reference>
<dbReference type="GO" id="GO:0005938">
    <property type="term" value="C:cell cortex"/>
    <property type="evidence" value="ECO:0007669"/>
    <property type="project" value="TreeGrafter"/>
</dbReference>
<dbReference type="GO" id="GO:0005096">
    <property type="term" value="F:GTPase activator activity"/>
    <property type="evidence" value="ECO:0007669"/>
    <property type="project" value="TreeGrafter"/>
</dbReference>
<dbReference type="PROSITE" id="PS50096">
    <property type="entry name" value="IQ"/>
    <property type="match status" value="13"/>
</dbReference>
<dbReference type="STRING" id="1450535.A0A317W324"/>
<comment type="caution">
    <text evidence="4">The sequence shown here is derived from an EMBL/GenBank/DDBJ whole genome shotgun (WGS) entry which is preliminary data.</text>
</comment>
<protein>
    <recommendedName>
        <fullName evidence="6">Ras GTPase activating protein</fullName>
    </recommendedName>
</protein>
<dbReference type="PROSITE" id="PS50018">
    <property type="entry name" value="RAS_GTPASE_ACTIV_2"/>
    <property type="match status" value="1"/>
</dbReference>
<proteinExistence type="predicted"/>
<feature type="region of interest" description="Disordered" evidence="1">
    <location>
        <begin position="1"/>
        <end position="51"/>
    </location>
</feature>
<dbReference type="InterPro" id="IPR001715">
    <property type="entry name" value="CH_dom"/>
</dbReference>
<feature type="compositionally biased region" description="Polar residues" evidence="1">
    <location>
        <begin position="1"/>
        <end position="22"/>
    </location>
</feature>
<feature type="region of interest" description="Disordered" evidence="1">
    <location>
        <begin position="104"/>
        <end position="205"/>
    </location>
</feature>
<dbReference type="InterPro" id="IPR000593">
    <property type="entry name" value="RasGAP_C"/>
</dbReference>
<accession>A0A317W324</accession>
<dbReference type="CDD" id="cd05127">
    <property type="entry name" value="RasGAP_IQGAP_like"/>
    <property type="match status" value="1"/>
</dbReference>
<gene>
    <name evidence="4" type="ORF">BO94DRAFT_498006</name>
</gene>
<organism evidence="4 5">
    <name type="scientific">Aspergillus sclerotioniger CBS 115572</name>
    <dbReference type="NCBI Taxonomy" id="1450535"/>
    <lineage>
        <taxon>Eukaryota</taxon>
        <taxon>Fungi</taxon>
        <taxon>Dikarya</taxon>
        <taxon>Ascomycota</taxon>
        <taxon>Pezizomycotina</taxon>
        <taxon>Eurotiomycetes</taxon>
        <taxon>Eurotiomycetidae</taxon>
        <taxon>Eurotiales</taxon>
        <taxon>Aspergillaceae</taxon>
        <taxon>Aspergillus</taxon>
        <taxon>Aspergillus subgen. Circumdati</taxon>
    </lineage>
</organism>
<feature type="compositionally biased region" description="Acidic residues" evidence="1">
    <location>
        <begin position="460"/>
        <end position="472"/>
    </location>
</feature>
<dbReference type="InterPro" id="IPR001936">
    <property type="entry name" value="RasGAP_dom"/>
</dbReference>
<dbReference type="SMART" id="SM00033">
    <property type="entry name" value="CH"/>
    <property type="match status" value="1"/>
</dbReference>
<dbReference type="EMBL" id="MSFK01000024">
    <property type="protein sequence ID" value="PWY78590.1"/>
    <property type="molecule type" value="Genomic_DNA"/>
</dbReference>
<dbReference type="SMART" id="SM00323">
    <property type="entry name" value="RasGAP"/>
    <property type="match status" value="1"/>
</dbReference>
<evidence type="ECO:0000313" key="4">
    <source>
        <dbReference type="EMBL" id="PWY78590.1"/>
    </source>
</evidence>
<dbReference type="Pfam" id="PF00612">
    <property type="entry name" value="IQ"/>
    <property type="match status" value="2"/>
</dbReference>